<evidence type="ECO:0000313" key="1">
    <source>
        <dbReference type="EMBL" id="MBE9375287.1"/>
    </source>
</evidence>
<dbReference type="InterPro" id="IPR029063">
    <property type="entry name" value="SAM-dependent_MTases_sf"/>
</dbReference>
<dbReference type="Proteomes" id="UP000598360">
    <property type="component" value="Unassembled WGS sequence"/>
</dbReference>
<dbReference type="AlphaFoldDB" id="A0A929B8N6"/>
<dbReference type="CDD" id="cd02440">
    <property type="entry name" value="AdoMet_MTases"/>
    <property type="match status" value="1"/>
</dbReference>
<reference evidence="1" key="1">
    <citation type="submission" date="2020-10" db="EMBL/GenBank/DDBJ databases">
        <title>Diversity and distribution of actinomycetes associated with coral in the coast of Hainan.</title>
        <authorList>
            <person name="Li F."/>
        </authorList>
    </citation>
    <scope>NUCLEOTIDE SEQUENCE</scope>
    <source>
        <strain evidence="1">HNM0983</strain>
    </source>
</reference>
<accession>A0A929B8N6</accession>
<keyword evidence="1" id="KW-0808">Transferase</keyword>
<evidence type="ECO:0000313" key="2">
    <source>
        <dbReference type="Proteomes" id="UP000598360"/>
    </source>
</evidence>
<proteinExistence type="predicted"/>
<dbReference type="RefSeq" id="WP_193928722.1">
    <property type="nucleotide sequence ID" value="NZ_JADEYC010000019.1"/>
</dbReference>
<dbReference type="Pfam" id="PF04672">
    <property type="entry name" value="Methyltransf_19"/>
    <property type="match status" value="1"/>
</dbReference>
<sequence length="287" mass="31389">MPGNSGGSGVVRPSRASWVPPAVDMSLPSAARVYDAYLGGAHNFEVDRRFAARAEELLPHVKDVARRNRTFLRQAVRYAAETAGITQFLDIGCGLPVTGAVHEVAREFQPDARVLYADNEPVAVTQGEMMLRDEDRATIIHGDLRFPESVLHAAATRELLDFDRPVCVLMVALVHFVPDAENPVALLARYRDALAPGSLLALSHATVDGVPEPVRGQTMDFINSYAHTQNPGFVARTRAEFLALLDGFDLVDPGVTYTPQWRPDRPVTTEDHPERAVCFAAVGRVPD</sequence>
<dbReference type="InterPro" id="IPR006764">
    <property type="entry name" value="SAM_dep_MeTrfase_SAV2177_type"/>
</dbReference>
<dbReference type="PIRSF" id="PIRSF017393">
    <property type="entry name" value="MTase_SAV2177"/>
    <property type="match status" value="1"/>
</dbReference>
<keyword evidence="2" id="KW-1185">Reference proteome</keyword>
<dbReference type="GO" id="GO:0032259">
    <property type="term" value="P:methylation"/>
    <property type="evidence" value="ECO:0007669"/>
    <property type="project" value="UniProtKB-KW"/>
</dbReference>
<dbReference type="EMBL" id="JADEYC010000019">
    <property type="protein sequence ID" value="MBE9375287.1"/>
    <property type="molecule type" value="Genomic_DNA"/>
</dbReference>
<dbReference type="SUPFAM" id="SSF53335">
    <property type="entry name" value="S-adenosyl-L-methionine-dependent methyltransferases"/>
    <property type="match status" value="1"/>
</dbReference>
<name>A0A929B8N6_9PSEU</name>
<organism evidence="1 2">
    <name type="scientific">Saccharopolyspora montiporae</name>
    <dbReference type="NCBI Taxonomy" id="2781240"/>
    <lineage>
        <taxon>Bacteria</taxon>
        <taxon>Bacillati</taxon>
        <taxon>Actinomycetota</taxon>
        <taxon>Actinomycetes</taxon>
        <taxon>Pseudonocardiales</taxon>
        <taxon>Pseudonocardiaceae</taxon>
        <taxon>Saccharopolyspora</taxon>
    </lineage>
</organism>
<dbReference type="GO" id="GO:0008168">
    <property type="term" value="F:methyltransferase activity"/>
    <property type="evidence" value="ECO:0007669"/>
    <property type="project" value="UniProtKB-KW"/>
</dbReference>
<comment type="caution">
    <text evidence="1">The sequence shown here is derived from an EMBL/GenBank/DDBJ whole genome shotgun (WGS) entry which is preliminary data.</text>
</comment>
<gene>
    <name evidence="1" type="ORF">IQ251_12615</name>
</gene>
<dbReference type="Gene3D" id="3.40.50.150">
    <property type="entry name" value="Vaccinia Virus protein VP39"/>
    <property type="match status" value="1"/>
</dbReference>
<protein>
    <submittedName>
        <fullName evidence="1">SAM-dependent methyltransferase</fullName>
    </submittedName>
</protein>
<keyword evidence="1" id="KW-0489">Methyltransferase</keyword>